<dbReference type="EMBL" id="CP003732">
    <property type="protein sequence ID" value="AFV10504.1"/>
    <property type="molecule type" value="Genomic_DNA"/>
</dbReference>
<organism evidence="1 2">
    <name type="scientific">Thermacetogenium phaeum (strain ATCC BAA-254 / DSM 26808 / PB)</name>
    <dbReference type="NCBI Taxonomy" id="1089553"/>
    <lineage>
        <taxon>Bacteria</taxon>
        <taxon>Bacillati</taxon>
        <taxon>Bacillota</taxon>
        <taxon>Clostridia</taxon>
        <taxon>Thermoanaerobacterales</taxon>
        <taxon>Thermoanaerobacteraceae</taxon>
        <taxon>Thermacetogenium</taxon>
    </lineage>
</organism>
<protein>
    <submittedName>
        <fullName evidence="1">Uncharacterized protein</fullName>
    </submittedName>
</protein>
<dbReference type="eggNOG" id="COG2378">
    <property type="taxonomic scope" value="Bacteria"/>
</dbReference>
<sequence length="126" mass="13915">MILYRGKMAKLFDCPGVTHNAEECHGKCCINCNCLLCTGKCSLFEEEITCCVFNIFETPCSQWPSPFPSCVKVAPGLFADSQKFRLCILKQKTSANRQERIARGVVAIPGLPEAVIVRKGQEKSAI</sequence>
<dbReference type="AlphaFoldDB" id="K4LQX7"/>
<accession>K4LQX7</accession>
<dbReference type="STRING" id="1089553.Tph_c02570"/>
<evidence type="ECO:0000313" key="2">
    <source>
        <dbReference type="Proteomes" id="UP000000467"/>
    </source>
</evidence>
<evidence type="ECO:0000313" key="1">
    <source>
        <dbReference type="EMBL" id="AFV10504.1"/>
    </source>
</evidence>
<proteinExistence type="predicted"/>
<name>K4LQX7_THEPS</name>
<dbReference type="KEGG" id="tpz:Tph_c02570"/>
<dbReference type="HOGENOM" id="CLU_1980558_0_0_9"/>
<gene>
    <name evidence="1" type="ordered locus">Tph_c02570</name>
</gene>
<keyword evidence="2" id="KW-1185">Reference proteome</keyword>
<dbReference type="Proteomes" id="UP000000467">
    <property type="component" value="Chromosome"/>
</dbReference>
<reference evidence="1 2" key="1">
    <citation type="journal article" date="2012" name="BMC Genomics">
        <title>Genome-guided analysis of physiological and morphological traits of the fermentative acetate oxidizer Thermacetogenium phaeum.</title>
        <authorList>
            <person name="Oehler D."/>
            <person name="Poehlein A."/>
            <person name="Leimbach A."/>
            <person name="Muller N."/>
            <person name="Daniel R."/>
            <person name="Gottschalk G."/>
            <person name="Schink B."/>
        </authorList>
    </citation>
    <scope>NUCLEOTIDE SEQUENCE [LARGE SCALE GENOMIC DNA]</scope>
    <source>
        <strain evidence="2">ATCC BAA-254 / DSM 26808 / PB</strain>
    </source>
</reference>